<evidence type="ECO:0000313" key="4">
    <source>
        <dbReference type="Proteomes" id="UP000290572"/>
    </source>
</evidence>
<evidence type="ECO:0000259" key="2">
    <source>
        <dbReference type="PROSITE" id="PS50878"/>
    </source>
</evidence>
<protein>
    <submittedName>
        <fullName evidence="3">Reverse transcriptase</fullName>
    </submittedName>
</protein>
<dbReference type="EMBL" id="QBIY01012604">
    <property type="protein sequence ID" value="RXN22044.1"/>
    <property type="molecule type" value="Genomic_DNA"/>
</dbReference>
<evidence type="ECO:0000313" key="3">
    <source>
        <dbReference type="EMBL" id="RXN22044.1"/>
    </source>
</evidence>
<dbReference type="PANTHER" id="PTHR33116">
    <property type="entry name" value="REVERSE TRANSCRIPTASE ZINC-BINDING DOMAIN-CONTAINING PROTEIN-RELATED-RELATED"/>
    <property type="match status" value="1"/>
</dbReference>
<dbReference type="Pfam" id="PF13966">
    <property type="entry name" value="zf-RVT"/>
    <property type="match status" value="3"/>
</dbReference>
<organism evidence="3 4">
    <name type="scientific">Labeo rohita</name>
    <name type="common">Indian major carp</name>
    <name type="synonym">Cyprinus rohita</name>
    <dbReference type="NCBI Taxonomy" id="84645"/>
    <lineage>
        <taxon>Eukaryota</taxon>
        <taxon>Metazoa</taxon>
        <taxon>Chordata</taxon>
        <taxon>Craniata</taxon>
        <taxon>Vertebrata</taxon>
        <taxon>Euteleostomi</taxon>
        <taxon>Actinopterygii</taxon>
        <taxon>Neopterygii</taxon>
        <taxon>Teleostei</taxon>
        <taxon>Ostariophysi</taxon>
        <taxon>Cypriniformes</taxon>
        <taxon>Cyprinidae</taxon>
        <taxon>Labeoninae</taxon>
        <taxon>Labeonini</taxon>
        <taxon>Labeo</taxon>
    </lineage>
</organism>
<reference evidence="3 4" key="1">
    <citation type="submission" date="2018-03" db="EMBL/GenBank/DDBJ databases">
        <title>Draft genome sequence of Rohu Carp (Labeo rohita).</title>
        <authorList>
            <person name="Das P."/>
            <person name="Kushwaha B."/>
            <person name="Joshi C.G."/>
            <person name="Kumar D."/>
            <person name="Nagpure N.S."/>
            <person name="Sahoo L."/>
            <person name="Das S.P."/>
            <person name="Bit A."/>
            <person name="Patnaik S."/>
            <person name="Meher P.K."/>
            <person name="Jayasankar P."/>
            <person name="Koringa P.G."/>
            <person name="Patel N.V."/>
            <person name="Hinsu A.T."/>
            <person name="Kumar R."/>
            <person name="Pandey M."/>
            <person name="Agarwal S."/>
            <person name="Srivastava S."/>
            <person name="Singh M."/>
            <person name="Iquebal M.A."/>
            <person name="Jaiswal S."/>
            <person name="Angadi U.B."/>
            <person name="Kumar N."/>
            <person name="Raza M."/>
            <person name="Shah T.M."/>
            <person name="Rai A."/>
            <person name="Jena J.K."/>
        </authorList>
    </citation>
    <scope>NUCLEOTIDE SEQUENCE [LARGE SCALE GENOMIC DNA]</scope>
    <source>
        <strain evidence="3">DASCIFA01</strain>
        <tissue evidence="3">Testis</tissue>
    </source>
</reference>
<keyword evidence="3" id="KW-0808">Transferase</keyword>
<feature type="domain" description="Reverse transcriptase" evidence="2">
    <location>
        <begin position="1"/>
        <end position="153"/>
    </location>
</feature>
<dbReference type="InterPro" id="IPR026960">
    <property type="entry name" value="RVT-Znf"/>
</dbReference>
<dbReference type="Proteomes" id="UP000290572">
    <property type="component" value="Unassembled WGS sequence"/>
</dbReference>
<dbReference type="Pfam" id="PF00078">
    <property type="entry name" value="RVT_1"/>
    <property type="match status" value="1"/>
</dbReference>
<keyword evidence="4" id="KW-1185">Reference proteome</keyword>
<comment type="caution">
    <text evidence="3">The sequence shown here is derived from an EMBL/GenBank/DDBJ whole genome shotgun (WGS) entry which is preliminary data.</text>
</comment>
<keyword evidence="3" id="KW-0548">Nucleotidyltransferase</keyword>
<evidence type="ECO:0000256" key="1">
    <source>
        <dbReference type="SAM" id="MobiDB-lite"/>
    </source>
</evidence>
<dbReference type="PANTHER" id="PTHR33116:SF78">
    <property type="entry name" value="OS12G0587133 PROTEIN"/>
    <property type="match status" value="1"/>
</dbReference>
<accession>A0A498MRQ5</accession>
<feature type="compositionally biased region" description="Low complexity" evidence="1">
    <location>
        <begin position="906"/>
        <end position="921"/>
    </location>
</feature>
<dbReference type="PROSITE" id="PS50878">
    <property type="entry name" value="RT_POL"/>
    <property type="match status" value="1"/>
</dbReference>
<dbReference type="AlphaFoldDB" id="A0A498MRQ5"/>
<feature type="region of interest" description="Disordered" evidence="1">
    <location>
        <begin position="900"/>
        <end position="991"/>
    </location>
</feature>
<gene>
    <name evidence="3" type="ORF">ROHU_023716</name>
</gene>
<sequence length="1176" mass="130626">MGFPERFIAWVGLLYKGLVSKILVNGHLSKAVNIYSGVRQGCPLSPLLYVACIEPLAQILRRDKWIKGLDVPGTGGLTATCALYMDDVTLLATDVLSVRRALDLTDWYGRASGAKLNRNKSEAQLFGPWDRVDIGRLDIDFKETNFKILGVKFDKEGGGRENWTDLLGKVRKRLGFWGLRQLTIEGKVLIFKAVILPLLLLVCSVFSPTRKFLLDLDRAVFYFLWGSKWERLKRDIVKKKPENGGKGLPDPHLFLGSRFTALHIKYALTPSEDNKTAAMTRFWMGSYLRTLKILPVDLKSPVSFNLPNEYSFIKTFLKKYLLEQQDVTILTNHKHLVSFVQDREPVSPVPGLTLREATQVWRNAAHPALQNRHKDLSWMVAHEILPVRAVMHSRGMAKNPICPRPGCNFPETVRHLLWECGAARDLWAKTGTLYFPCLPAGGAQIGYQLAILGVGRGLKDLTAQDFTSLWLTLNVIKDAIWATRTLLVGKRVTVPLHACELKVTSMLQGYRATIFGRGGRAAQKGSRPPPSLAARRCTLTTLATGTAGQRAGGESPTRKFLLDLDRAVFYFLWGSKWEGLKRDIVKKKPENGGKGLPDPHLFLGSRFTALHIKYALTPSEDNKTAAMTRFWMGSYLRTLKILPVDLKSPVSFNLPKEYSFIKTFLKKYLLEQQDVTILTNHKHLVSFVQDREPVSPVPGLTLREATQVWRNAAHPALQNRHKDLSWMVAHEILPVRAVMYSRGMAKNPICPRPGCNFPETVRHLLWECGAARDLWAKTGPLYFPCLPAGGAQIGYQLAILGVGRGLKDLTAQEFTSLWLTLNVIKDAIWATRNLLVGKRVTVPLHACELKPQRASGASAMSAARAGVRRHHSVRFNFKKKEDGTLLSMSRDCPKSFANKLKSSKMAAPPEQQANEEAVPEALAGDSNFPPTSGIGQEGGSGAVTGVESSEQREEATPQLDENGEKMEDEEEETASSLKTVSEDREPVSPVPGLTLSEAKQVWRNAAHPALQNRHKDLSWMAAHEILPVRAVMHSRGMAKNPTCPRSGCNFPETVRHLLWECGAARDLWAKTGPLYFPCLPAGGAQIGYQLAILGVGRGLKDLTAQDFTSLWLTLNVIKDAIWATRNLLVGKRVTVPLHACELKVTSMLQGYRATIFGRGGRGRTERVPAATVAGRP</sequence>
<proteinExistence type="predicted"/>
<dbReference type="GO" id="GO:0003964">
    <property type="term" value="F:RNA-directed DNA polymerase activity"/>
    <property type="evidence" value="ECO:0007669"/>
    <property type="project" value="UniProtKB-KW"/>
</dbReference>
<keyword evidence="3" id="KW-0695">RNA-directed DNA polymerase</keyword>
<dbReference type="InterPro" id="IPR000477">
    <property type="entry name" value="RT_dom"/>
</dbReference>
<name>A0A498MRQ5_LABRO</name>